<dbReference type="CDD" id="cd02910">
    <property type="entry name" value="cupin_Yhhw_N"/>
    <property type="match status" value="1"/>
</dbReference>
<evidence type="ECO:0000313" key="6">
    <source>
        <dbReference type="Proteomes" id="UP000827549"/>
    </source>
</evidence>
<dbReference type="AlphaFoldDB" id="A0AAF0YGL8"/>
<dbReference type="Gene3D" id="2.60.120.10">
    <property type="entry name" value="Jelly Rolls"/>
    <property type="match status" value="2"/>
</dbReference>
<evidence type="ECO:0000256" key="2">
    <source>
        <dbReference type="RuleBase" id="RU003457"/>
    </source>
</evidence>
<dbReference type="InterPro" id="IPR003829">
    <property type="entry name" value="Pirin_N_dom"/>
</dbReference>
<feature type="region of interest" description="Disordered" evidence="3">
    <location>
        <begin position="1"/>
        <end position="23"/>
    </location>
</feature>
<name>A0AAF0YGL8_9TREE</name>
<evidence type="ECO:0000256" key="1">
    <source>
        <dbReference type="ARBA" id="ARBA00008416"/>
    </source>
</evidence>
<gene>
    <name evidence="5" type="primary">sll1773</name>
    <name evidence="5" type="ORF">LOC62_07G009520</name>
</gene>
<accession>A0AAF0YGL8</accession>
<dbReference type="Pfam" id="PF02678">
    <property type="entry name" value="Pirin"/>
    <property type="match status" value="1"/>
</dbReference>
<dbReference type="SUPFAM" id="SSF51182">
    <property type="entry name" value="RmlC-like cupins"/>
    <property type="match status" value="1"/>
</dbReference>
<proteinExistence type="inferred from homology"/>
<dbReference type="GeneID" id="87812681"/>
<dbReference type="EMBL" id="CP086720">
    <property type="protein sequence ID" value="WOO86032.1"/>
    <property type="molecule type" value="Genomic_DNA"/>
</dbReference>
<evidence type="ECO:0000313" key="5">
    <source>
        <dbReference type="EMBL" id="WOO86032.1"/>
    </source>
</evidence>
<dbReference type="InterPro" id="IPR012093">
    <property type="entry name" value="Pirin"/>
</dbReference>
<dbReference type="Proteomes" id="UP000827549">
    <property type="component" value="Chromosome 7"/>
</dbReference>
<evidence type="ECO:0000259" key="4">
    <source>
        <dbReference type="Pfam" id="PF02678"/>
    </source>
</evidence>
<dbReference type="PANTHER" id="PTHR43212">
    <property type="entry name" value="QUERCETIN 2,3-DIOXYGENASE"/>
    <property type="match status" value="1"/>
</dbReference>
<reference evidence="5" key="1">
    <citation type="submission" date="2023-10" db="EMBL/GenBank/DDBJ databases">
        <authorList>
            <person name="Noh H."/>
        </authorList>
    </citation>
    <scope>NUCLEOTIDE SEQUENCE</scope>
    <source>
        <strain evidence="5">DUCC4014</strain>
    </source>
</reference>
<keyword evidence="6" id="KW-1185">Reference proteome</keyword>
<dbReference type="InterPro" id="IPR014710">
    <property type="entry name" value="RmlC-like_jellyroll"/>
</dbReference>
<comment type="similarity">
    <text evidence="1 2">Belongs to the pirin family.</text>
</comment>
<feature type="compositionally biased region" description="Polar residues" evidence="3">
    <location>
        <begin position="1"/>
        <end position="16"/>
    </location>
</feature>
<dbReference type="RefSeq" id="XP_062632058.1">
    <property type="nucleotide sequence ID" value="XM_062776074.1"/>
</dbReference>
<sequence>MSSSTTASNPTFQFRPSQDRGGSNHGWLKTFHTFSFADYYDPAFENFGSLRVINEDRVAPSTGFPTHPHREAEIFSYVISGELAHKDSMGNVETMVRGDIQMTSGGTGIRHSEYNDNKKDEVHFLQIWALPNERGLKPAYYARHFSDADKTDKWAHIVAPVSAEGVIDERDAKGPTPIHAALNFFGTLLSSGKSVEHTLLPRLKGPGGNKLAYVQLVQTSGYNPRKAPTDGKGGALVKVTLGGQEATLGEGDGVFIRGAVTGDQLVVDNVGDKRAEVVLFEMDA</sequence>
<organism evidence="5 6">
    <name type="scientific">Vanrija pseudolonga</name>
    <dbReference type="NCBI Taxonomy" id="143232"/>
    <lineage>
        <taxon>Eukaryota</taxon>
        <taxon>Fungi</taxon>
        <taxon>Dikarya</taxon>
        <taxon>Basidiomycota</taxon>
        <taxon>Agaricomycotina</taxon>
        <taxon>Tremellomycetes</taxon>
        <taxon>Trichosporonales</taxon>
        <taxon>Trichosporonaceae</taxon>
        <taxon>Vanrija</taxon>
    </lineage>
</organism>
<feature type="domain" description="Pirin N-terminal" evidence="4">
    <location>
        <begin position="17"/>
        <end position="128"/>
    </location>
</feature>
<dbReference type="PANTHER" id="PTHR43212:SF3">
    <property type="entry name" value="QUERCETIN 2,3-DIOXYGENASE"/>
    <property type="match status" value="1"/>
</dbReference>
<evidence type="ECO:0000256" key="3">
    <source>
        <dbReference type="SAM" id="MobiDB-lite"/>
    </source>
</evidence>
<protein>
    <submittedName>
        <fullName evidence="5">Quercetin 2,3-dioxygenase</fullName>
    </submittedName>
</protein>
<dbReference type="InterPro" id="IPR011051">
    <property type="entry name" value="RmlC_Cupin_sf"/>
</dbReference>